<dbReference type="AlphaFoldDB" id="A0A2C9DD66"/>
<reference evidence="2" key="1">
    <citation type="submission" date="2017-09" db="EMBL/GenBank/DDBJ databases">
        <title>Genome sequence of Nannocystis excedens DSM 71.</title>
        <authorList>
            <person name="Blom J."/>
        </authorList>
    </citation>
    <scope>NUCLEOTIDE SEQUENCE [LARGE SCALE GENOMIC DNA]</scope>
    <source>
        <strain evidence="2">type strain: E19</strain>
    </source>
</reference>
<gene>
    <name evidence="1" type="ORF">HDIA_4741</name>
</gene>
<evidence type="ECO:0000313" key="1">
    <source>
        <dbReference type="EMBL" id="SON58282.1"/>
    </source>
</evidence>
<keyword evidence="2" id="KW-1185">Reference proteome</keyword>
<accession>A0A2C9DD66</accession>
<dbReference type="EMBL" id="LT960614">
    <property type="protein sequence ID" value="SON58282.1"/>
    <property type="molecule type" value="Genomic_DNA"/>
</dbReference>
<protein>
    <submittedName>
        <fullName evidence="1">Uncharacterized protein</fullName>
    </submittedName>
</protein>
<dbReference type="Proteomes" id="UP000223606">
    <property type="component" value="Chromosome 1"/>
</dbReference>
<dbReference type="KEGG" id="hdi:HDIA_4741"/>
<sequence length="52" mass="5584">MRLLTQVNAQGPASLKELRQGRGAVLCIYPESLAKGLTENALSPGAFRQEIS</sequence>
<organism evidence="1 2">
    <name type="scientific">Hartmannibacter diazotrophicus</name>
    <dbReference type="NCBI Taxonomy" id="1482074"/>
    <lineage>
        <taxon>Bacteria</taxon>
        <taxon>Pseudomonadati</taxon>
        <taxon>Pseudomonadota</taxon>
        <taxon>Alphaproteobacteria</taxon>
        <taxon>Hyphomicrobiales</taxon>
        <taxon>Pleomorphomonadaceae</taxon>
        <taxon>Hartmannibacter</taxon>
    </lineage>
</organism>
<name>A0A2C9DD66_9HYPH</name>
<evidence type="ECO:0000313" key="2">
    <source>
        <dbReference type="Proteomes" id="UP000223606"/>
    </source>
</evidence>
<proteinExistence type="predicted"/>